<dbReference type="Proteomes" id="UP001305414">
    <property type="component" value="Unassembled WGS sequence"/>
</dbReference>
<comment type="caution">
    <text evidence="2">The sequence shown here is derived from an EMBL/GenBank/DDBJ whole genome shotgun (WGS) entry which is preliminary data.</text>
</comment>
<reference evidence="2 3" key="1">
    <citation type="submission" date="2023-10" db="EMBL/GenBank/DDBJ databases">
        <title>Draft genome sequence of Xylaria bambusicola isolate GMP-LS, the root and basal stem rot pathogen of sugarcane in Indonesia.</title>
        <authorList>
            <person name="Selvaraj P."/>
            <person name="Muralishankar V."/>
            <person name="Muruganantham S."/>
            <person name="Sp S."/>
            <person name="Haryani S."/>
            <person name="Lau K.J.X."/>
            <person name="Naqvi N.I."/>
        </authorList>
    </citation>
    <scope>NUCLEOTIDE SEQUENCE [LARGE SCALE GENOMIC DNA]</scope>
    <source>
        <strain evidence="2">GMP-LS</strain>
    </source>
</reference>
<name>A0AAN7UXY7_9PEZI</name>
<evidence type="ECO:0000256" key="1">
    <source>
        <dbReference type="SAM" id="MobiDB-lite"/>
    </source>
</evidence>
<evidence type="ECO:0000313" key="2">
    <source>
        <dbReference type="EMBL" id="KAK5635643.1"/>
    </source>
</evidence>
<accession>A0AAN7UXY7</accession>
<dbReference type="EMBL" id="JAWHQM010000056">
    <property type="protein sequence ID" value="KAK5635643.1"/>
    <property type="molecule type" value="Genomic_DNA"/>
</dbReference>
<protein>
    <submittedName>
        <fullName evidence="2">Uncharacterized protein</fullName>
    </submittedName>
</protein>
<evidence type="ECO:0000313" key="3">
    <source>
        <dbReference type="Proteomes" id="UP001305414"/>
    </source>
</evidence>
<sequence length="175" mass="20083">MLKERINKKKKKKKKKAVTKGNRKKREGANLRGLLERNPDRIRRRDILVQENTSNTNENKLLGVVCHILKGTGSDIPKEHLTYDPESYFIFLMALTEAGAMNREAIFALEKQASIIKYWPGNQIIGAVNLLLNIKPLILGLAFCVILEKYRQNASIPQLKAQQRFEPDFELFFGC</sequence>
<feature type="compositionally biased region" description="Basic residues" evidence="1">
    <location>
        <begin position="1"/>
        <end position="26"/>
    </location>
</feature>
<proteinExistence type="predicted"/>
<keyword evidence="3" id="KW-1185">Reference proteome</keyword>
<feature type="region of interest" description="Disordered" evidence="1">
    <location>
        <begin position="1"/>
        <end position="33"/>
    </location>
</feature>
<dbReference type="AlphaFoldDB" id="A0AAN7UXY7"/>
<organism evidence="2 3">
    <name type="scientific">Xylaria bambusicola</name>
    <dbReference type="NCBI Taxonomy" id="326684"/>
    <lineage>
        <taxon>Eukaryota</taxon>
        <taxon>Fungi</taxon>
        <taxon>Dikarya</taxon>
        <taxon>Ascomycota</taxon>
        <taxon>Pezizomycotina</taxon>
        <taxon>Sordariomycetes</taxon>
        <taxon>Xylariomycetidae</taxon>
        <taxon>Xylariales</taxon>
        <taxon>Xylariaceae</taxon>
        <taxon>Xylaria</taxon>
    </lineage>
</organism>
<gene>
    <name evidence="2" type="ORF">RRF57_011355</name>
</gene>